<accession>A0ACC2KQK7</accession>
<name>A0ACC2KQK7_PERAE</name>
<proteinExistence type="predicted"/>
<gene>
    <name evidence="1" type="ORF">MRB53_031998</name>
</gene>
<comment type="caution">
    <text evidence="1">The sequence shown here is derived from an EMBL/GenBank/DDBJ whole genome shotgun (WGS) entry which is preliminary data.</text>
</comment>
<keyword evidence="2" id="KW-1185">Reference proteome</keyword>
<reference evidence="1 2" key="1">
    <citation type="journal article" date="2022" name="Hortic Res">
        <title>A haplotype resolved chromosomal level avocado genome allows analysis of novel avocado genes.</title>
        <authorList>
            <person name="Nath O."/>
            <person name="Fletcher S.J."/>
            <person name="Hayward A."/>
            <person name="Shaw L.M."/>
            <person name="Masouleh A.K."/>
            <person name="Furtado A."/>
            <person name="Henry R.J."/>
            <person name="Mitter N."/>
        </authorList>
    </citation>
    <scope>NUCLEOTIDE SEQUENCE [LARGE SCALE GENOMIC DNA]</scope>
    <source>
        <strain evidence="2">cv. Hass</strain>
    </source>
</reference>
<dbReference type="EMBL" id="CM056818">
    <property type="protein sequence ID" value="KAJ8623469.1"/>
    <property type="molecule type" value="Genomic_DNA"/>
</dbReference>
<evidence type="ECO:0000313" key="2">
    <source>
        <dbReference type="Proteomes" id="UP001234297"/>
    </source>
</evidence>
<sequence length="640" mass="69431">MAYAILSWLQNLWPFSIHKTDGDLKSSDGLVRGLSIPDQTKQFVFAVRDPETEAVIYLLAAQNLSEQSALDAECLIKEVQPEAVVAQITPSALSQIQAEENDLSDDNEEIPIPTSAFGVLKRCFIKKTGRQQYENIAGGQVLRDIFGVGFYGHFLSAKGAAKDVNATFLCLESSCGTTCADSREEADIGNSDTAHILQPSNLLPGNITPAINLSARRFCLSNELQFQTVKSLSSSLALSLSNDPKRRSSDSIQGLDSEESNPRCNYKAPSFAQSVYSLLTDLHDIFIDLPAIGKALVYAQKMLTDVDKGDPVDTKLLSEVHNFRIAVEGLRIALNDAARSPVNKMESAHSSNIEFPELSHEEKNHVLIAHALKSQTKKFKSIVVIVDASSLGGLRKHWNTPVPQEIAELDEQYFTSFENDGEAVTWWRKMLEILPADKPVVAVGAGASAMLGASSLSKVVPMSTFMKLITYKIPAFVKIGLAQTQRTAALALTKVLGSSKMVVPGLASSGVKTSALKVAASTENIRVAAHSVIASVERTSFQIMRTTFYEIMRRRRGRPIGFTPWTAFGSSVATCVGLLVYGDGIECAAESAPAALRIACLGRGLKSLHQASQEVGQTSSAKIHEAIKSLMYSVKKIKHQ</sequence>
<dbReference type="Proteomes" id="UP001234297">
    <property type="component" value="Chromosome 10"/>
</dbReference>
<organism evidence="1 2">
    <name type="scientific">Persea americana</name>
    <name type="common">Avocado</name>
    <dbReference type="NCBI Taxonomy" id="3435"/>
    <lineage>
        <taxon>Eukaryota</taxon>
        <taxon>Viridiplantae</taxon>
        <taxon>Streptophyta</taxon>
        <taxon>Embryophyta</taxon>
        <taxon>Tracheophyta</taxon>
        <taxon>Spermatophyta</taxon>
        <taxon>Magnoliopsida</taxon>
        <taxon>Magnoliidae</taxon>
        <taxon>Laurales</taxon>
        <taxon>Lauraceae</taxon>
        <taxon>Persea</taxon>
    </lineage>
</organism>
<protein>
    <submittedName>
        <fullName evidence="1">Uncharacterized protein</fullName>
    </submittedName>
</protein>
<evidence type="ECO:0000313" key="1">
    <source>
        <dbReference type="EMBL" id="KAJ8623469.1"/>
    </source>
</evidence>